<dbReference type="SUPFAM" id="SSF55103">
    <property type="entry name" value="FAD-linked oxidases, C-terminal domain"/>
    <property type="match status" value="1"/>
</dbReference>
<accession>A0ABV8S2I8</accession>
<proteinExistence type="predicted"/>
<dbReference type="PANTHER" id="PTHR11748:SF103">
    <property type="entry name" value="GLYCOLATE OXIDASE SUBUNIT GLCE"/>
    <property type="match status" value="1"/>
</dbReference>
<dbReference type="PANTHER" id="PTHR11748">
    <property type="entry name" value="D-LACTATE DEHYDROGENASE"/>
    <property type="match status" value="1"/>
</dbReference>
<evidence type="ECO:0000256" key="2">
    <source>
        <dbReference type="ARBA" id="ARBA00022827"/>
    </source>
</evidence>
<evidence type="ECO:0000313" key="5">
    <source>
        <dbReference type="Proteomes" id="UP001595756"/>
    </source>
</evidence>
<comment type="caution">
    <text evidence="4">The sequence shown here is derived from an EMBL/GenBank/DDBJ whole genome shotgun (WGS) entry which is preliminary data.</text>
</comment>
<keyword evidence="5" id="KW-1185">Reference proteome</keyword>
<dbReference type="SUPFAM" id="SSF56176">
    <property type="entry name" value="FAD-binding/transporter-associated domain-like"/>
    <property type="match status" value="1"/>
</dbReference>
<dbReference type="InterPro" id="IPR016166">
    <property type="entry name" value="FAD-bd_PCMH"/>
</dbReference>
<protein>
    <submittedName>
        <fullName evidence="4">Glycolate oxidase subunit GlcE</fullName>
        <ecNumber evidence="4">1.1.99.14</ecNumber>
    </submittedName>
</protein>
<name>A0ABV8S2I8_9BURK</name>
<dbReference type="InterPro" id="IPR016164">
    <property type="entry name" value="FAD-linked_Oxase-like_C"/>
</dbReference>
<evidence type="ECO:0000256" key="1">
    <source>
        <dbReference type="ARBA" id="ARBA00022630"/>
    </source>
</evidence>
<sequence length="364" mass="38842">MEFVLSELCEQVVTARAAQRPLLIRGGGTRLFYGGPLPAGEAVSWLDVSAYQGVVSYEPSELVLTARAGTPLADIEMLLASRDQMLAFEPPRFGAAGTLGGCVASGLSGPRRMAAGSLADFVLGTRLLSADGNVLRFGGEVMKNVAGYDVSRLLAGSLGVLGALVEVSLKVVPRPHSEATRVLALDEISALNQCLRWRSRPLPISATAWVADASGVGGKLSVRLSGNASAVRQGLEEIGGESLCDEAADAFWLGLRDQTHAFFRHRPLWRIVLPADAPALGLTPVLHEWGGSLRWLAGAHDAAALRDRVQTLGGSACLYRREGAPDDVPAFHPLADGVMQIHRRLKREFDPAGIFNAHRLYPEL</sequence>
<evidence type="ECO:0000313" key="4">
    <source>
        <dbReference type="EMBL" id="MFC4299189.1"/>
    </source>
</evidence>
<dbReference type="Gene3D" id="3.30.465.10">
    <property type="match status" value="1"/>
</dbReference>
<keyword evidence="2" id="KW-0274">FAD</keyword>
<feature type="domain" description="FAD-binding PCMH-type" evidence="3">
    <location>
        <begin position="1"/>
        <end position="174"/>
    </location>
</feature>
<dbReference type="NCBIfam" id="NF008439">
    <property type="entry name" value="PRK11282.1"/>
    <property type="match status" value="1"/>
</dbReference>
<dbReference type="EMBL" id="JBHSDY010000010">
    <property type="protein sequence ID" value="MFC4299189.1"/>
    <property type="molecule type" value="Genomic_DNA"/>
</dbReference>
<dbReference type="Pfam" id="PF01565">
    <property type="entry name" value="FAD_binding_4"/>
    <property type="match status" value="1"/>
</dbReference>
<evidence type="ECO:0000259" key="3">
    <source>
        <dbReference type="PROSITE" id="PS51387"/>
    </source>
</evidence>
<dbReference type="Proteomes" id="UP001595756">
    <property type="component" value="Unassembled WGS sequence"/>
</dbReference>
<dbReference type="InterPro" id="IPR036318">
    <property type="entry name" value="FAD-bd_PCMH-like_sf"/>
</dbReference>
<gene>
    <name evidence="4" type="primary">glcE</name>
    <name evidence="4" type="ORF">ACFO0J_14170</name>
</gene>
<reference evidence="5" key="1">
    <citation type="journal article" date="2019" name="Int. J. Syst. Evol. Microbiol.">
        <title>The Global Catalogue of Microorganisms (GCM) 10K type strain sequencing project: providing services to taxonomists for standard genome sequencing and annotation.</title>
        <authorList>
            <consortium name="The Broad Institute Genomics Platform"/>
            <consortium name="The Broad Institute Genome Sequencing Center for Infectious Disease"/>
            <person name="Wu L."/>
            <person name="Ma J."/>
        </authorList>
    </citation>
    <scope>NUCLEOTIDE SEQUENCE [LARGE SCALE GENOMIC DNA]</scope>
    <source>
        <strain evidence="5">CGMCC 1.19029</strain>
    </source>
</reference>
<organism evidence="4 5">
    <name type="scientific">Castellaniella hirudinis</name>
    <dbReference type="NCBI Taxonomy" id="1144617"/>
    <lineage>
        <taxon>Bacteria</taxon>
        <taxon>Pseudomonadati</taxon>
        <taxon>Pseudomonadota</taxon>
        <taxon>Betaproteobacteria</taxon>
        <taxon>Burkholderiales</taxon>
        <taxon>Alcaligenaceae</taxon>
        <taxon>Castellaniella</taxon>
    </lineage>
</organism>
<dbReference type="InterPro" id="IPR016169">
    <property type="entry name" value="FAD-bd_PCMH_sub2"/>
</dbReference>
<dbReference type="EC" id="1.1.99.14" evidence="4"/>
<dbReference type="RefSeq" id="WP_376813742.1">
    <property type="nucleotide sequence ID" value="NZ_JBHSDY010000010.1"/>
</dbReference>
<keyword evidence="4" id="KW-0560">Oxidoreductase</keyword>
<dbReference type="InterPro" id="IPR006094">
    <property type="entry name" value="Oxid_FAD_bind_N"/>
</dbReference>
<dbReference type="GO" id="GO:0019154">
    <property type="term" value="F:glycolate dehydrogenase activity"/>
    <property type="evidence" value="ECO:0007669"/>
    <property type="project" value="UniProtKB-EC"/>
</dbReference>
<dbReference type="PROSITE" id="PS51387">
    <property type="entry name" value="FAD_PCMH"/>
    <property type="match status" value="1"/>
</dbReference>
<keyword evidence="1" id="KW-0285">Flavoprotein</keyword>